<sequence length="220" mass="23087">MPDQLLPFLLLAVLITVAPGPDTALGLRNSLRGGTSAMWWTGLGCCSGLLVHAAASVAGLSALLAASAAAYTVVKIAGAAYLVWLGASTLWKSRRDRKAPVGAAMEPTGALGERTGTESSGITRRAAFRQGLVSNLLNPKIIILFLTLIPQFVSPGEPQTATSIVLALAFLAVGLTWWRLASLLVGGLRRFLVQRRVHLILERLTGTVMIALGLRVATGP</sequence>
<comment type="caution">
    <text evidence="7">The sequence shown here is derived from an EMBL/GenBank/DDBJ whole genome shotgun (WGS) entry which is preliminary data.</text>
</comment>
<reference evidence="7" key="1">
    <citation type="submission" date="2023-07" db="EMBL/GenBank/DDBJ databases">
        <title>Sequencing the genomes of 1000 actinobacteria strains.</title>
        <authorList>
            <person name="Klenk H.-P."/>
        </authorList>
    </citation>
    <scope>NUCLEOTIDE SEQUENCE</scope>
    <source>
        <strain evidence="7">DSM 45977</strain>
    </source>
</reference>
<evidence type="ECO:0000313" key="7">
    <source>
        <dbReference type="EMBL" id="MDR7301127.1"/>
    </source>
</evidence>
<gene>
    <name evidence="7" type="ORF">JOF55_001308</name>
</gene>
<keyword evidence="8" id="KW-1185">Reference proteome</keyword>
<dbReference type="PANTHER" id="PTHR30086:SF20">
    <property type="entry name" value="ARGININE EXPORTER PROTEIN ARGO-RELATED"/>
    <property type="match status" value="1"/>
</dbReference>
<dbReference type="EMBL" id="JAVDXW010000001">
    <property type="protein sequence ID" value="MDR7301127.1"/>
    <property type="molecule type" value="Genomic_DNA"/>
</dbReference>
<comment type="subcellular location">
    <subcellularLocation>
        <location evidence="1">Cell membrane</location>
        <topology evidence="1">Multi-pass membrane protein</topology>
    </subcellularLocation>
</comment>
<dbReference type="GO" id="GO:0005886">
    <property type="term" value="C:plasma membrane"/>
    <property type="evidence" value="ECO:0007669"/>
    <property type="project" value="UniProtKB-SubCell"/>
</dbReference>
<dbReference type="RefSeq" id="WP_310271041.1">
    <property type="nucleotide sequence ID" value="NZ_JAVDXW010000001.1"/>
</dbReference>
<evidence type="ECO:0000256" key="1">
    <source>
        <dbReference type="ARBA" id="ARBA00004651"/>
    </source>
</evidence>
<name>A0AAE3ZA43_9ACTN</name>
<keyword evidence="3 6" id="KW-0812">Transmembrane</keyword>
<keyword evidence="4 6" id="KW-1133">Transmembrane helix</keyword>
<proteinExistence type="predicted"/>
<evidence type="ECO:0000256" key="5">
    <source>
        <dbReference type="ARBA" id="ARBA00023136"/>
    </source>
</evidence>
<dbReference type="PANTHER" id="PTHR30086">
    <property type="entry name" value="ARGININE EXPORTER PROTEIN ARGO"/>
    <property type="match status" value="1"/>
</dbReference>
<dbReference type="GO" id="GO:0015171">
    <property type="term" value="F:amino acid transmembrane transporter activity"/>
    <property type="evidence" value="ECO:0007669"/>
    <property type="project" value="TreeGrafter"/>
</dbReference>
<evidence type="ECO:0000313" key="8">
    <source>
        <dbReference type="Proteomes" id="UP001180845"/>
    </source>
</evidence>
<evidence type="ECO:0000256" key="6">
    <source>
        <dbReference type="SAM" id="Phobius"/>
    </source>
</evidence>
<feature type="transmembrane region" description="Helical" evidence="6">
    <location>
        <begin position="69"/>
        <end position="91"/>
    </location>
</feature>
<feature type="transmembrane region" description="Helical" evidence="6">
    <location>
        <begin position="164"/>
        <end position="188"/>
    </location>
</feature>
<protein>
    <submittedName>
        <fullName evidence="7">Threonine/homoserine/homoserine lactone efflux protein</fullName>
    </submittedName>
</protein>
<feature type="transmembrane region" description="Helical" evidence="6">
    <location>
        <begin position="6"/>
        <end position="27"/>
    </location>
</feature>
<evidence type="ECO:0000256" key="3">
    <source>
        <dbReference type="ARBA" id="ARBA00022692"/>
    </source>
</evidence>
<keyword evidence="5 6" id="KW-0472">Membrane</keyword>
<accession>A0AAE3ZA43</accession>
<keyword evidence="2" id="KW-1003">Cell membrane</keyword>
<feature type="transmembrane region" description="Helical" evidence="6">
    <location>
        <begin position="132"/>
        <end position="152"/>
    </location>
</feature>
<feature type="transmembrane region" description="Helical" evidence="6">
    <location>
        <begin position="39"/>
        <end position="63"/>
    </location>
</feature>
<dbReference type="PIRSF" id="PIRSF006324">
    <property type="entry name" value="LeuE"/>
    <property type="match status" value="1"/>
</dbReference>
<evidence type="ECO:0000256" key="4">
    <source>
        <dbReference type="ARBA" id="ARBA00022989"/>
    </source>
</evidence>
<dbReference type="InterPro" id="IPR001123">
    <property type="entry name" value="LeuE-type"/>
</dbReference>
<feature type="transmembrane region" description="Helical" evidence="6">
    <location>
        <begin position="200"/>
        <end position="218"/>
    </location>
</feature>
<dbReference type="Pfam" id="PF01810">
    <property type="entry name" value="LysE"/>
    <property type="match status" value="1"/>
</dbReference>
<dbReference type="Proteomes" id="UP001180845">
    <property type="component" value="Unassembled WGS sequence"/>
</dbReference>
<dbReference type="AlphaFoldDB" id="A0AAE3ZA43"/>
<evidence type="ECO:0000256" key="2">
    <source>
        <dbReference type="ARBA" id="ARBA00022475"/>
    </source>
</evidence>
<organism evidence="7 8">
    <name type="scientific">Haloactinomyces albus</name>
    <dbReference type="NCBI Taxonomy" id="1352928"/>
    <lineage>
        <taxon>Bacteria</taxon>
        <taxon>Bacillati</taxon>
        <taxon>Actinomycetota</taxon>
        <taxon>Actinomycetes</taxon>
        <taxon>Actinopolysporales</taxon>
        <taxon>Actinopolysporaceae</taxon>
        <taxon>Haloactinomyces</taxon>
    </lineage>
</organism>